<dbReference type="SUPFAM" id="SSF88713">
    <property type="entry name" value="Glycoside hydrolase/deacetylase"/>
    <property type="match status" value="1"/>
</dbReference>
<dbReference type="Gene3D" id="3.20.20.370">
    <property type="entry name" value="Glycoside hydrolase/deacetylase"/>
    <property type="match status" value="1"/>
</dbReference>
<organism evidence="3">
    <name type="scientific">hydrothermal vent metagenome</name>
    <dbReference type="NCBI Taxonomy" id="652676"/>
    <lineage>
        <taxon>unclassified sequences</taxon>
        <taxon>metagenomes</taxon>
        <taxon>ecological metagenomes</taxon>
    </lineage>
</organism>
<keyword evidence="2" id="KW-0812">Transmembrane</keyword>
<dbReference type="PANTHER" id="PTHR30105">
    <property type="entry name" value="UNCHARACTERIZED YIBQ-RELATED"/>
    <property type="match status" value="1"/>
</dbReference>
<proteinExistence type="predicted"/>
<accession>A0A1W1D5N3</accession>
<dbReference type="EMBL" id="FPHP01000045">
    <property type="protein sequence ID" value="SFV75737.1"/>
    <property type="molecule type" value="Genomic_DNA"/>
</dbReference>
<keyword evidence="2" id="KW-0472">Membrane</keyword>
<evidence type="ECO:0008006" key="4">
    <source>
        <dbReference type="Google" id="ProtNLM"/>
    </source>
</evidence>
<evidence type="ECO:0000313" key="3">
    <source>
        <dbReference type="EMBL" id="SFV75737.1"/>
    </source>
</evidence>
<dbReference type="AlphaFoldDB" id="A0A1W1D5N3"/>
<protein>
    <recommendedName>
        <fullName evidence="4">Periplasmic protein YibQ, distant homology with nucleoside diphosphatase and polysaccharide deacetylase</fullName>
    </recommendedName>
</protein>
<gene>
    <name evidence="3" type="ORF">MNB_SM-3-1174</name>
</gene>
<evidence type="ECO:0000256" key="2">
    <source>
        <dbReference type="SAM" id="Phobius"/>
    </source>
</evidence>
<dbReference type="InterPro" id="IPR011330">
    <property type="entry name" value="Glyco_hydro/deAcase_b/a-brl"/>
</dbReference>
<evidence type="ECO:0000256" key="1">
    <source>
        <dbReference type="SAM" id="MobiDB-lite"/>
    </source>
</evidence>
<dbReference type="Pfam" id="PF04748">
    <property type="entry name" value="Polysacc_deac_2"/>
    <property type="match status" value="1"/>
</dbReference>
<dbReference type="GO" id="GO:0005975">
    <property type="term" value="P:carbohydrate metabolic process"/>
    <property type="evidence" value="ECO:0007669"/>
    <property type="project" value="InterPro"/>
</dbReference>
<keyword evidence="2" id="KW-1133">Transmembrane helix</keyword>
<reference evidence="3" key="1">
    <citation type="submission" date="2016-10" db="EMBL/GenBank/DDBJ databases">
        <authorList>
            <person name="de Groot N.N."/>
        </authorList>
    </citation>
    <scope>NUCLEOTIDE SEQUENCE</scope>
</reference>
<dbReference type="InterPro" id="IPR006837">
    <property type="entry name" value="Divergent_DAC"/>
</dbReference>
<feature type="region of interest" description="Disordered" evidence="1">
    <location>
        <begin position="55"/>
        <end position="74"/>
    </location>
</feature>
<name>A0A1W1D5N3_9ZZZZ</name>
<dbReference type="PANTHER" id="PTHR30105:SF2">
    <property type="entry name" value="DIVERGENT POLYSACCHARIDE DEACETYLASE SUPERFAMILY"/>
    <property type="match status" value="1"/>
</dbReference>
<feature type="transmembrane region" description="Helical" evidence="2">
    <location>
        <begin position="21"/>
        <end position="48"/>
    </location>
</feature>
<sequence length="333" mass="38421">MAKKNKKRKIKKTPKKTISTLKIFNYFIIITGIIAILASSLLLIYSYFYQDDTPKHTKTTIPTPPPPKKEIQQKEKPIQEKLKEVLQTPKPQYLSAKHEIDGTKTPPPPSHKLIKKNVSQKPQLAIIIDDVATKSQVKNIHTINYPVTMSFLPPSKQRPNSAYLASKESFYMVHLPLEALHFSSPEKITLKVTDSQQTILNRVQEIKKLFPRVRYINNHTGSKFTANERAMNKLIYALKKYNIYFIDSRTTSKTKVPKVMKNFGYEYIARDIFLDNKSDPAYIIKQLKKAVRIAKKYGHAIAIGHPHKTTIETLKHAQKYLKDLDMVQINQLR</sequence>
<dbReference type="CDD" id="cd10936">
    <property type="entry name" value="CE4_DAC2"/>
    <property type="match status" value="1"/>
</dbReference>